<accession>A0A8S1HXY9</accession>
<dbReference type="AlphaFoldDB" id="A0A8S1HXY9"/>
<keyword evidence="2" id="KW-1185">Reference proteome</keyword>
<organism evidence="1 2">
    <name type="scientific">Caenorhabditis auriculariae</name>
    <dbReference type="NCBI Taxonomy" id="2777116"/>
    <lineage>
        <taxon>Eukaryota</taxon>
        <taxon>Metazoa</taxon>
        <taxon>Ecdysozoa</taxon>
        <taxon>Nematoda</taxon>
        <taxon>Chromadorea</taxon>
        <taxon>Rhabditida</taxon>
        <taxon>Rhabditina</taxon>
        <taxon>Rhabditomorpha</taxon>
        <taxon>Rhabditoidea</taxon>
        <taxon>Rhabditidae</taxon>
        <taxon>Peloderinae</taxon>
        <taxon>Caenorhabditis</taxon>
    </lineage>
</organism>
<protein>
    <submittedName>
        <fullName evidence="1">Uncharacterized protein</fullName>
    </submittedName>
</protein>
<evidence type="ECO:0000313" key="1">
    <source>
        <dbReference type="EMBL" id="CAD6199657.1"/>
    </source>
</evidence>
<name>A0A8S1HXY9_9PELO</name>
<comment type="caution">
    <text evidence="1">The sequence shown here is derived from an EMBL/GenBank/DDBJ whole genome shotgun (WGS) entry which is preliminary data.</text>
</comment>
<gene>
    <name evidence="1" type="ORF">CAUJ_LOCUS15557</name>
</gene>
<evidence type="ECO:0000313" key="2">
    <source>
        <dbReference type="Proteomes" id="UP000835052"/>
    </source>
</evidence>
<dbReference type="Proteomes" id="UP000835052">
    <property type="component" value="Unassembled WGS sequence"/>
</dbReference>
<dbReference type="EMBL" id="CAJGYM010000191">
    <property type="protein sequence ID" value="CAD6199657.1"/>
    <property type="molecule type" value="Genomic_DNA"/>
</dbReference>
<sequence>MAANGLRNVAVDRAGAAANSEAFQYGYQKQIKQRSVAKKGDKKVTERRERVEPVRSEALRCAGRKQGPKVRRRRRKQQIWVTRTVAHKHTHTYRYTQEEIPTGCGPSTWTHGRQNGTGYLEETDRGGFLVKVQRVVEFVFEAPLGTHAEKTN</sequence>
<reference evidence="1" key="1">
    <citation type="submission" date="2020-10" db="EMBL/GenBank/DDBJ databases">
        <authorList>
            <person name="Kikuchi T."/>
        </authorList>
    </citation>
    <scope>NUCLEOTIDE SEQUENCE</scope>
    <source>
        <strain evidence="1">NKZ352</strain>
    </source>
</reference>
<proteinExistence type="predicted"/>